<accession>A0A8S9WI14</accession>
<protein>
    <recommendedName>
        <fullName evidence="3">CCHC-type domain-containing protein</fullName>
    </recommendedName>
</protein>
<keyword evidence="1" id="KW-0862">Zinc</keyword>
<proteinExistence type="predicted"/>
<evidence type="ECO:0000256" key="2">
    <source>
        <dbReference type="SAM" id="MobiDB-lite"/>
    </source>
</evidence>
<dbReference type="SMART" id="SM00343">
    <property type="entry name" value="ZnF_C2HC"/>
    <property type="match status" value="2"/>
</dbReference>
<dbReference type="InterPro" id="IPR001878">
    <property type="entry name" value="Znf_CCHC"/>
</dbReference>
<dbReference type="Gene3D" id="4.10.60.10">
    <property type="entry name" value="Zinc finger, CCHC-type"/>
    <property type="match status" value="1"/>
</dbReference>
<name>A0A8S9WI14_APOLU</name>
<evidence type="ECO:0000256" key="1">
    <source>
        <dbReference type="PROSITE-ProRule" id="PRU00047"/>
    </source>
</evidence>
<evidence type="ECO:0000313" key="5">
    <source>
        <dbReference type="Proteomes" id="UP000466442"/>
    </source>
</evidence>
<dbReference type="InterPro" id="IPR036875">
    <property type="entry name" value="Znf_CCHC_sf"/>
</dbReference>
<dbReference type="SUPFAM" id="SSF57756">
    <property type="entry name" value="Retrovirus zinc finger-like domains"/>
    <property type="match status" value="1"/>
</dbReference>
<dbReference type="EMBL" id="WIXP02000100">
    <property type="protein sequence ID" value="KAF6197390.1"/>
    <property type="molecule type" value="Genomic_DNA"/>
</dbReference>
<feature type="region of interest" description="Disordered" evidence="2">
    <location>
        <begin position="1"/>
        <end position="22"/>
    </location>
</feature>
<comment type="caution">
    <text evidence="4">The sequence shown here is derived from an EMBL/GenBank/DDBJ whole genome shotgun (WGS) entry which is preliminary data.</text>
</comment>
<keyword evidence="5" id="KW-1185">Reference proteome</keyword>
<dbReference type="OrthoDB" id="6630973at2759"/>
<gene>
    <name evidence="4" type="ORF">GE061_020253</name>
</gene>
<dbReference type="AlphaFoldDB" id="A0A8S9WI14"/>
<feature type="domain" description="CCHC-type" evidence="3">
    <location>
        <begin position="235"/>
        <end position="249"/>
    </location>
</feature>
<keyword evidence="1" id="KW-0863">Zinc-finger</keyword>
<evidence type="ECO:0000259" key="3">
    <source>
        <dbReference type="PROSITE" id="PS50158"/>
    </source>
</evidence>
<keyword evidence="1" id="KW-0479">Metal-binding</keyword>
<reference evidence="4" key="1">
    <citation type="journal article" date="2021" name="Mol. Ecol. Resour.">
        <title>Apolygus lucorum genome provides insights into omnivorousness and mesophyll feeding.</title>
        <authorList>
            <person name="Liu Y."/>
            <person name="Liu H."/>
            <person name="Wang H."/>
            <person name="Huang T."/>
            <person name="Liu B."/>
            <person name="Yang B."/>
            <person name="Yin L."/>
            <person name="Li B."/>
            <person name="Zhang Y."/>
            <person name="Zhang S."/>
            <person name="Jiang F."/>
            <person name="Zhang X."/>
            <person name="Ren Y."/>
            <person name="Wang B."/>
            <person name="Wang S."/>
            <person name="Lu Y."/>
            <person name="Wu K."/>
            <person name="Fan W."/>
            <person name="Wang G."/>
        </authorList>
    </citation>
    <scope>NUCLEOTIDE SEQUENCE</scope>
    <source>
        <strain evidence="4">12Hb</strain>
    </source>
</reference>
<evidence type="ECO:0000313" key="4">
    <source>
        <dbReference type="EMBL" id="KAF6197390.1"/>
    </source>
</evidence>
<organism evidence="4 5">
    <name type="scientific">Apolygus lucorum</name>
    <name type="common">Small green plant bug</name>
    <name type="synonym">Lygocoris lucorum</name>
    <dbReference type="NCBI Taxonomy" id="248454"/>
    <lineage>
        <taxon>Eukaryota</taxon>
        <taxon>Metazoa</taxon>
        <taxon>Ecdysozoa</taxon>
        <taxon>Arthropoda</taxon>
        <taxon>Hexapoda</taxon>
        <taxon>Insecta</taxon>
        <taxon>Pterygota</taxon>
        <taxon>Neoptera</taxon>
        <taxon>Paraneoptera</taxon>
        <taxon>Hemiptera</taxon>
        <taxon>Heteroptera</taxon>
        <taxon>Panheteroptera</taxon>
        <taxon>Cimicomorpha</taxon>
        <taxon>Miridae</taxon>
        <taxon>Mirini</taxon>
        <taxon>Apolygus</taxon>
    </lineage>
</organism>
<dbReference type="GO" id="GO:0003676">
    <property type="term" value="F:nucleic acid binding"/>
    <property type="evidence" value="ECO:0007669"/>
    <property type="project" value="InterPro"/>
</dbReference>
<sequence length="316" mass="34120">MVISYSDATSGRAAGGDGSWTGVGRRGRAVNLQATKQTQMAASTPARAKSISQVKADIRARIRGGGGPQPSTDSRTLIVTGDEDVMKKLSSSVDPKGLGLEIRTTRSIRGGGVILEIEGQVDVDALQKNPAITSLGLAIKEAPSKCPRVLIHGVPSSLTPEELQDEFWKSNCVGTDEDLKAGAFVPIHRAGPKNLPETKWVVQVSQAVRSTIIQDGRVRLGWLVCRVVDHISVSRCYRCQKFGHVAKSCGSGEVCGWCTERGHSFRACTRKQQPARCVNCMEAGRVDHHDAGSLECPSYRIAMEHQVRLTDYGKDD</sequence>
<dbReference type="GO" id="GO:0008270">
    <property type="term" value="F:zinc ion binding"/>
    <property type="evidence" value="ECO:0007669"/>
    <property type="project" value="UniProtKB-KW"/>
</dbReference>
<dbReference type="PROSITE" id="PS50158">
    <property type="entry name" value="ZF_CCHC"/>
    <property type="match status" value="1"/>
</dbReference>
<dbReference type="Proteomes" id="UP000466442">
    <property type="component" value="Unassembled WGS sequence"/>
</dbReference>